<keyword evidence="3 12" id="KW-0813">Transport</keyword>
<feature type="compositionally biased region" description="Low complexity" evidence="13">
    <location>
        <begin position="64"/>
        <end position="82"/>
    </location>
</feature>
<keyword evidence="5 12" id="KW-0999">Mitochondrion inner membrane</keyword>
<gene>
    <name evidence="14" type="ORF">BU24DRAFT_424637</name>
</gene>
<keyword evidence="11 12" id="KW-0472">Membrane</keyword>
<dbReference type="AlphaFoldDB" id="A0A6A5XK28"/>
<keyword evidence="9 12" id="KW-0811">Translocation</keyword>
<dbReference type="GO" id="GO:0001405">
    <property type="term" value="C:PAM complex, Tim23 associated import motor"/>
    <property type="evidence" value="ECO:0007669"/>
    <property type="project" value="UniProtKB-UniRule"/>
</dbReference>
<feature type="transmembrane region" description="Helical" evidence="12">
    <location>
        <begin position="141"/>
        <end position="164"/>
    </location>
</feature>
<reference evidence="14" key="1">
    <citation type="journal article" date="2020" name="Stud. Mycol.">
        <title>101 Dothideomycetes genomes: a test case for predicting lifestyles and emergence of pathogens.</title>
        <authorList>
            <person name="Haridas S."/>
            <person name="Albert R."/>
            <person name="Binder M."/>
            <person name="Bloem J."/>
            <person name="Labutti K."/>
            <person name="Salamov A."/>
            <person name="Andreopoulos B."/>
            <person name="Baker S."/>
            <person name="Barry K."/>
            <person name="Bills G."/>
            <person name="Bluhm B."/>
            <person name="Cannon C."/>
            <person name="Castanera R."/>
            <person name="Culley D."/>
            <person name="Daum C."/>
            <person name="Ezra D."/>
            <person name="Gonzalez J."/>
            <person name="Henrissat B."/>
            <person name="Kuo A."/>
            <person name="Liang C."/>
            <person name="Lipzen A."/>
            <person name="Lutzoni F."/>
            <person name="Magnuson J."/>
            <person name="Mondo S."/>
            <person name="Nolan M."/>
            <person name="Ohm R."/>
            <person name="Pangilinan J."/>
            <person name="Park H.-J."/>
            <person name="Ramirez L."/>
            <person name="Alfaro M."/>
            <person name="Sun H."/>
            <person name="Tritt A."/>
            <person name="Yoshinaga Y."/>
            <person name="Zwiers L.-H."/>
            <person name="Turgeon B."/>
            <person name="Goodwin S."/>
            <person name="Spatafora J."/>
            <person name="Crous P."/>
            <person name="Grigoriev I."/>
        </authorList>
    </citation>
    <scope>NUCLEOTIDE SEQUENCE</scope>
    <source>
        <strain evidence="14">CBS 175.79</strain>
    </source>
</reference>
<evidence type="ECO:0000313" key="15">
    <source>
        <dbReference type="Proteomes" id="UP000799778"/>
    </source>
</evidence>
<accession>A0A6A5XK28</accession>
<dbReference type="GeneID" id="54285953"/>
<keyword evidence="15" id="KW-1185">Reference proteome</keyword>
<comment type="subunit">
    <text evidence="12">Component of the PAM complex.</text>
</comment>
<evidence type="ECO:0000256" key="8">
    <source>
        <dbReference type="ARBA" id="ARBA00022989"/>
    </source>
</evidence>
<evidence type="ECO:0000256" key="11">
    <source>
        <dbReference type="ARBA" id="ARBA00023136"/>
    </source>
</evidence>
<evidence type="ECO:0000256" key="3">
    <source>
        <dbReference type="ARBA" id="ARBA00022448"/>
    </source>
</evidence>
<sequence length="203" mass="21634">MLSSSGLLPARTFAVAFKPAIIAPCTASFTSCARPASFKQQQIAQHPAISSSIRRSPTTLSIRQASTTAPASSTTSQPSSTSGTLTWNRFLELRRTRRKISVVASSVSALATTYFGLQQFIQGGYDSILSAQLGIDPILTAGFTSIGLLAVGWLIGPFFGGAVFNMRYASLRGDIVNVSLDDSSRRASFHHDPGPTSTNRYLP</sequence>
<dbReference type="RefSeq" id="XP_033381977.1">
    <property type="nucleotide sequence ID" value="XM_033528556.1"/>
</dbReference>
<comment type="function">
    <text evidence="12">Component of the PAM complex, a complex required for the translocation of transit peptide-containing proteins from the inner membrane into the mitochondrial matrix in an ATP-dependent manner.</text>
</comment>
<dbReference type="Pfam" id="PF08566">
    <property type="entry name" value="Pam17"/>
    <property type="match status" value="1"/>
</dbReference>
<keyword evidence="6 12" id="KW-0653">Protein transport</keyword>
<evidence type="ECO:0000256" key="6">
    <source>
        <dbReference type="ARBA" id="ARBA00022927"/>
    </source>
</evidence>
<evidence type="ECO:0000313" key="14">
    <source>
        <dbReference type="EMBL" id="KAF2013638.1"/>
    </source>
</evidence>
<dbReference type="EMBL" id="ML978071">
    <property type="protein sequence ID" value="KAF2013638.1"/>
    <property type="molecule type" value="Genomic_DNA"/>
</dbReference>
<dbReference type="InterPro" id="IPR013875">
    <property type="entry name" value="Pam17"/>
</dbReference>
<evidence type="ECO:0000256" key="7">
    <source>
        <dbReference type="ARBA" id="ARBA00022946"/>
    </source>
</evidence>
<evidence type="ECO:0000256" key="1">
    <source>
        <dbReference type="ARBA" id="ARBA00004448"/>
    </source>
</evidence>
<keyword evidence="8 12" id="KW-1133">Transmembrane helix</keyword>
<keyword evidence="4 12" id="KW-0812">Transmembrane</keyword>
<dbReference type="Proteomes" id="UP000799778">
    <property type="component" value="Unassembled WGS sequence"/>
</dbReference>
<evidence type="ECO:0000256" key="12">
    <source>
        <dbReference type="RuleBase" id="RU367146"/>
    </source>
</evidence>
<dbReference type="PANTHER" id="PTHR28021">
    <property type="entry name" value="PRESEQUENCE TRANSLOCATED-ASSOCIATED MOTOR SUBUNIT PAM17, MITOCHONDRIAL"/>
    <property type="match status" value="1"/>
</dbReference>
<comment type="similarity">
    <text evidence="2 12">Belongs to the PAM17 family.</text>
</comment>
<evidence type="ECO:0000256" key="5">
    <source>
        <dbReference type="ARBA" id="ARBA00022792"/>
    </source>
</evidence>
<dbReference type="OrthoDB" id="5970083at2759"/>
<evidence type="ECO:0000256" key="13">
    <source>
        <dbReference type="SAM" id="MobiDB-lite"/>
    </source>
</evidence>
<protein>
    <recommendedName>
        <fullName evidence="12">Presequence translocated-associated motor subunit PAM17</fullName>
    </recommendedName>
</protein>
<name>A0A6A5XK28_9PLEO</name>
<organism evidence="14 15">
    <name type="scientific">Aaosphaeria arxii CBS 175.79</name>
    <dbReference type="NCBI Taxonomy" id="1450172"/>
    <lineage>
        <taxon>Eukaryota</taxon>
        <taxon>Fungi</taxon>
        <taxon>Dikarya</taxon>
        <taxon>Ascomycota</taxon>
        <taxon>Pezizomycotina</taxon>
        <taxon>Dothideomycetes</taxon>
        <taxon>Pleosporomycetidae</taxon>
        <taxon>Pleosporales</taxon>
        <taxon>Pleosporales incertae sedis</taxon>
        <taxon>Aaosphaeria</taxon>
    </lineage>
</organism>
<keyword evidence="10 12" id="KW-0496">Mitochondrion</keyword>
<evidence type="ECO:0000256" key="2">
    <source>
        <dbReference type="ARBA" id="ARBA00006837"/>
    </source>
</evidence>
<evidence type="ECO:0000256" key="4">
    <source>
        <dbReference type="ARBA" id="ARBA00022692"/>
    </source>
</evidence>
<comment type="subcellular location">
    <subcellularLocation>
        <location evidence="1 12">Mitochondrion inner membrane</location>
        <topology evidence="1 12">Multi-pass membrane protein</topology>
    </subcellularLocation>
</comment>
<proteinExistence type="inferred from homology"/>
<dbReference type="GO" id="GO:0030150">
    <property type="term" value="P:protein import into mitochondrial matrix"/>
    <property type="evidence" value="ECO:0007669"/>
    <property type="project" value="UniProtKB-UniRule"/>
</dbReference>
<evidence type="ECO:0000256" key="9">
    <source>
        <dbReference type="ARBA" id="ARBA00023010"/>
    </source>
</evidence>
<dbReference type="PANTHER" id="PTHR28021:SF1">
    <property type="entry name" value="PRESEQUENCE TRANSLOCATED-ASSOCIATED MOTOR SUBUNIT PAM17, MITOCHONDRIAL"/>
    <property type="match status" value="1"/>
</dbReference>
<evidence type="ECO:0000256" key="10">
    <source>
        <dbReference type="ARBA" id="ARBA00023128"/>
    </source>
</evidence>
<keyword evidence="7" id="KW-0809">Transit peptide</keyword>
<feature type="region of interest" description="Disordered" evidence="13">
    <location>
        <begin position="64"/>
        <end position="83"/>
    </location>
</feature>
<feature type="transmembrane region" description="Helical" evidence="12">
    <location>
        <begin position="100"/>
        <end position="121"/>
    </location>
</feature>